<feature type="domain" description="Retrotransposon gag" evidence="1">
    <location>
        <begin position="4"/>
        <end position="91"/>
    </location>
</feature>
<protein>
    <recommendedName>
        <fullName evidence="1">Retrotransposon gag domain-containing protein</fullName>
    </recommendedName>
</protein>
<keyword evidence="3" id="KW-1185">Reference proteome</keyword>
<reference evidence="3" key="1">
    <citation type="submission" date="2014-04" db="EMBL/GenBank/DDBJ databases">
        <title>Evolutionary Origins and Diversification of the Mycorrhizal Mutualists.</title>
        <authorList>
            <consortium name="DOE Joint Genome Institute"/>
            <consortium name="Mycorrhizal Genomics Consortium"/>
            <person name="Kohler A."/>
            <person name="Kuo A."/>
            <person name="Nagy L.G."/>
            <person name="Floudas D."/>
            <person name="Copeland A."/>
            <person name="Barry K.W."/>
            <person name="Cichocki N."/>
            <person name="Veneault-Fourrey C."/>
            <person name="LaButti K."/>
            <person name="Lindquist E.A."/>
            <person name="Lipzen A."/>
            <person name="Lundell T."/>
            <person name="Morin E."/>
            <person name="Murat C."/>
            <person name="Riley R."/>
            <person name="Ohm R."/>
            <person name="Sun H."/>
            <person name="Tunlid A."/>
            <person name="Henrissat B."/>
            <person name="Grigoriev I.V."/>
            <person name="Hibbett D.S."/>
            <person name="Martin F."/>
        </authorList>
    </citation>
    <scope>NUCLEOTIDE SEQUENCE [LARGE SCALE GENOMIC DNA]</scope>
    <source>
        <strain evidence="3">FD-334 SS-4</strain>
    </source>
</reference>
<dbReference type="STRING" id="945553.A0A0D2L966"/>
<name>A0A0D2L966_HYPSF</name>
<evidence type="ECO:0000313" key="3">
    <source>
        <dbReference type="Proteomes" id="UP000054270"/>
    </source>
</evidence>
<dbReference type="Proteomes" id="UP000054270">
    <property type="component" value="Unassembled WGS sequence"/>
</dbReference>
<dbReference type="InterPro" id="IPR005162">
    <property type="entry name" value="Retrotrans_gag_dom"/>
</dbReference>
<feature type="non-terminal residue" evidence="2">
    <location>
        <position position="1"/>
    </location>
</feature>
<dbReference type="AlphaFoldDB" id="A0A0D2L966"/>
<dbReference type="OrthoDB" id="5582182at2759"/>
<proteinExistence type="predicted"/>
<feature type="non-terminal residue" evidence="2">
    <location>
        <position position="102"/>
    </location>
</feature>
<gene>
    <name evidence="2" type="ORF">HYPSUDRAFT_108070</name>
</gene>
<sequence length="102" mass="12082">FYLADGAPSSWYRTIELDASRTRLLDDFSSFVDVFKHHFRDSDQYASALRKIRKLRQSSSCAVYTNQFIEILAKLDWTEQTKIQEYYDRLKDNVKATLCSRK</sequence>
<dbReference type="Pfam" id="PF03732">
    <property type="entry name" value="Retrotrans_gag"/>
    <property type="match status" value="1"/>
</dbReference>
<accession>A0A0D2L966</accession>
<evidence type="ECO:0000313" key="2">
    <source>
        <dbReference type="EMBL" id="KJA23727.1"/>
    </source>
</evidence>
<organism evidence="2 3">
    <name type="scientific">Hypholoma sublateritium (strain FD-334 SS-4)</name>
    <dbReference type="NCBI Taxonomy" id="945553"/>
    <lineage>
        <taxon>Eukaryota</taxon>
        <taxon>Fungi</taxon>
        <taxon>Dikarya</taxon>
        <taxon>Basidiomycota</taxon>
        <taxon>Agaricomycotina</taxon>
        <taxon>Agaricomycetes</taxon>
        <taxon>Agaricomycetidae</taxon>
        <taxon>Agaricales</taxon>
        <taxon>Agaricineae</taxon>
        <taxon>Strophariaceae</taxon>
        <taxon>Hypholoma</taxon>
    </lineage>
</organism>
<evidence type="ECO:0000259" key="1">
    <source>
        <dbReference type="Pfam" id="PF03732"/>
    </source>
</evidence>
<dbReference type="EMBL" id="KN817541">
    <property type="protein sequence ID" value="KJA23727.1"/>
    <property type="molecule type" value="Genomic_DNA"/>
</dbReference>